<dbReference type="AlphaFoldDB" id="A0A6J4Q2N1"/>
<dbReference type="EMBL" id="CADCUY010000514">
    <property type="protein sequence ID" value="CAA9430425.1"/>
    <property type="molecule type" value="Genomic_DNA"/>
</dbReference>
<gene>
    <name evidence="1" type="ORF">AVDCRST_MAG35-2563</name>
</gene>
<evidence type="ECO:0008006" key="2">
    <source>
        <dbReference type="Google" id="ProtNLM"/>
    </source>
</evidence>
<organism evidence="1">
    <name type="scientific">uncultured Quadrisphaera sp</name>
    <dbReference type="NCBI Taxonomy" id="904978"/>
    <lineage>
        <taxon>Bacteria</taxon>
        <taxon>Bacillati</taxon>
        <taxon>Actinomycetota</taxon>
        <taxon>Actinomycetes</taxon>
        <taxon>Kineosporiales</taxon>
        <taxon>Kineosporiaceae</taxon>
        <taxon>Quadrisphaera</taxon>
        <taxon>environmental samples</taxon>
    </lineage>
</organism>
<name>A0A6J4Q2N1_9ACTN</name>
<reference evidence="1" key="1">
    <citation type="submission" date="2020-02" db="EMBL/GenBank/DDBJ databases">
        <authorList>
            <person name="Meier V. D."/>
        </authorList>
    </citation>
    <scope>NUCLEOTIDE SEQUENCE</scope>
    <source>
        <strain evidence="1">AVDCRST_MAG35</strain>
    </source>
</reference>
<evidence type="ECO:0000313" key="1">
    <source>
        <dbReference type="EMBL" id="CAA9430425.1"/>
    </source>
</evidence>
<proteinExistence type="predicted"/>
<sequence>MTESWKADGAHPVAQSVHDLGSALWFGGAVMGVAGVNKSGADLSQGIDRIRVANSAWSRFGPVEWAGILAAVLTGSRLTAADAPRIAAQKGMGSLSAAKTAAIALGIASTAWATYTGGKVGKVAEEVARRGDDVAVKDASVPTAQTPPELAKWQGRQRVAQYLVPVFAGANIAFSSYLSQSFRPSATAKGFLGRLLPA</sequence>
<protein>
    <recommendedName>
        <fullName evidence="2">ABC-type Mn/Zn transport systems, ATPase component</fullName>
    </recommendedName>
</protein>
<accession>A0A6J4Q2N1</accession>